<dbReference type="SUPFAM" id="SSF48576">
    <property type="entry name" value="Terpenoid synthases"/>
    <property type="match status" value="1"/>
</dbReference>
<name>A0A319DAB4_9EURO</name>
<gene>
    <name evidence="1" type="ORF">BO71DRAFT_452189</name>
</gene>
<evidence type="ECO:0008006" key="3">
    <source>
        <dbReference type="Google" id="ProtNLM"/>
    </source>
</evidence>
<keyword evidence="2" id="KW-1185">Reference proteome</keyword>
<accession>A0A319DAB4</accession>
<dbReference type="InterPro" id="IPR008949">
    <property type="entry name" value="Isoprenoid_synthase_dom_sf"/>
</dbReference>
<organism evidence="1 2">
    <name type="scientific">Aspergillus ellipticus CBS 707.79</name>
    <dbReference type="NCBI Taxonomy" id="1448320"/>
    <lineage>
        <taxon>Eukaryota</taxon>
        <taxon>Fungi</taxon>
        <taxon>Dikarya</taxon>
        <taxon>Ascomycota</taxon>
        <taxon>Pezizomycotina</taxon>
        <taxon>Eurotiomycetes</taxon>
        <taxon>Eurotiomycetidae</taxon>
        <taxon>Eurotiales</taxon>
        <taxon>Aspergillaceae</taxon>
        <taxon>Aspergillus</taxon>
        <taxon>Aspergillus subgen. Circumdati</taxon>
    </lineage>
</organism>
<dbReference type="STRING" id="1448320.A0A319DAB4"/>
<dbReference type="Pfam" id="PF19086">
    <property type="entry name" value="Terpene_syn_C_2"/>
    <property type="match status" value="1"/>
</dbReference>
<dbReference type="AlphaFoldDB" id="A0A319DAB4"/>
<dbReference type="VEuPathDB" id="FungiDB:BO71DRAFT_452189"/>
<dbReference type="Proteomes" id="UP000247810">
    <property type="component" value="Unassembled WGS sequence"/>
</dbReference>
<dbReference type="Gene3D" id="1.10.600.10">
    <property type="entry name" value="Farnesyl Diphosphate Synthase"/>
    <property type="match status" value="1"/>
</dbReference>
<sequence length="229" mass="26128">MASPIDSHVAVLNSLKGQTLLLPDLAALVYPDWAVHRYANDLELRTEIESEFLERYIASAKTRQQLKKSNAAMLSGYFWSGTQIYGQDSKVFLQWCLDPSNYHPARAPCPTIQAKHNCDCFQEIGEAMQTGHSRDALYRFMGSLKEYVDSVCSAQEIRTHTVPDLDEYFRNRIYSIGAFPCIMAMEVNDILSLKKGVRRVQMPQQTFAKQYQVLIQGCKNMMLGNIKWS</sequence>
<evidence type="ECO:0000313" key="2">
    <source>
        <dbReference type="Proteomes" id="UP000247810"/>
    </source>
</evidence>
<dbReference type="OrthoDB" id="2861623at2759"/>
<dbReference type="EMBL" id="KZ825949">
    <property type="protein sequence ID" value="PYH91307.1"/>
    <property type="molecule type" value="Genomic_DNA"/>
</dbReference>
<protein>
    <recommendedName>
        <fullName evidence="3">Terpenoid synthase</fullName>
    </recommendedName>
</protein>
<evidence type="ECO:0000313" key="1">
    <source>
        <dbReference type="EMBL" id="PYH91307.1"/>
    </source>
</evidence>
<reference evidence="1 2" key="1">
    <citation type="submission" date="2018-02" db="EMBL/GenBank/DDBJ databases">
        <title>The genomes of Aspergillus section Nigri reveals drivers in fungal speciation.</title>
        <authorList>
            <consortium name="DOE Joint Genome Institute"/>
            <person name="Vesth T.C."/>
            <person name="Nybo J."/>
            <person name="Theobald S."/>
            <person name="Brandl J."/>
            <person name="Frisvad J.C."/>
            <person name="Nielsen K.F."/>
            <person name="Lyhne E.K."/>
            <person name="Kogle M.E."/>
            <person name="Kuo A."/>
            <person name="Riley R."/>
            <person name="Clum A."/>
            <person name="Nolan M."/>
            <person name="Lipzen A."/>
            <person name="Salamov A."/>
            <person name="Henrissat B."/>
            <person name="Wiebenga A."/>
            <person name="De vries R.P."/>
            <person name="Grigoriev I.V."/>
            <person name="Mortensen U.H."/>
            <person name="Andersen M.R."/>
            <person name="Baker S.E."/>
        </authorList>
    </citation>
    <scope>NUCLEOTIDE SEQUENCE [LARGE SCALE GENOMIC DNA]</scope>
    <source>
        <strain evidence="1 2">CBS 707.79</strain>
    </source>
</reference>
<proteinExistence type="predicted"/>